<sequence>MTRIIVHAGFYKTGTTSLQNYLAANHKALTPWFDYYGPGNISHTGQYAREYAQRPFPWRRRRFARALRTMLAAMPEPASGNIVISRENYTGVMPGHRDWRGRPVIGFPAAPCLLDTITTELQRRFGPEAQIEYLFTTRDRAAWIESLHGHLLRSIPIRDDLAQFTARFPPDYDPEAAAQALARHLAPIPVHTAALEQLGQSRIGPATALLDLLGIPEEVRATLPDARRANTGQQDDLRDAFLALNRQGLSRATLKAEKARLLERET</sequence>
<dbReference type="EMBL" id="JANFFA010000006">
    <property type="protein sequence ID" value="MDQ2095809.1"/>
    <property type="molecule type" value="Genomic_DNA"/>
</dbReference>
<organism evidence="1 2">
    <name type="scientific">Rhodalgimonas zhirmunskyi</name>
    <dbReference type="NCBI Taxonomy" id="2964767"/>
    <lineage>
        <taxon>Bacteria</taxon>
        <taxon>Pseudomonadati</taxon>
        <taxon>Pseudomonadota</taxon>
        <taxon>Alphaproteobacteria</taxon>
        <taxon>Rhodobacterales</taxon>
        <taxon>Roseobacteraceae</taxon>
        <taxon>Rhodalgimonas</taxon>
    </lineage>
</organism>
<gene>
    <name evidence="1" type="ORF">NOI20_16945</name>
</gene>
<accession>A0AAJ1X725</accession>
<dbReference type="Gene3D" id="3.40.50.300">
    <property type="entry name" value="P-loop containing nucleotide triphosphate hydrolases"/>
    <property type="match status" value="1"/>
</dbReference>
<dbReference type="AlphaFoldDB" id="A0AAJ1X725"/>
<reference evidence="1" key="2">
    <citation type="submission" date="2023-04" db="EMBL/GenBank/DDBJ databases">
        <title>'Rhodoalgimonas zhirmunskyi' gen. nov., isolated from a red alga.</title>
        <authorList>
            <person name="Nedashkovskaya O.I."/>
            <person name="Otstavnykh N.Y."/>
            <person name="Bystritskaya E.P."/>
            <person name="Balabanova L.A."/>
            <person name="Isaeva M.P."/>
        </authorList>
    </citation>
    <scope>NUCLEOTIDE SEQUENCE</scope>
    <source>
        <strain evidence="1">10Alg 79</strain>
    </source>
</reference>
<proteinExistence type="predicted"/>
<evidence type="ECO:0000313" key="2">
    <source>
        <dbReference type="Proteomes" id="UP001227162"/>
    </source>
</evidence>
<protein>
    <recommendedName>
        <fullName evidence="3">Sulfotransferase family protein</fullName>
    </recommendedName>
</protein>
<keyword evidence="2" id="KW-1185">Reference proteome</keyword>
<reference evidence="1" key="1">
    <citation type="submission" date="2022-07" db="EMBL/GenBank/DDBJ databases">
        <authorList>
            <person name="Otstavnykh N."/>
            <person name="Isaeva M."/>
            <person name="Bystritskaya E."/>
        </authorList>
    </citation>
    <scope>NUCLEOTIDE SEQUENCE</scope>
    <source>
        <strain evidence="1">10Alg 79</strain>
    </source>
</reference>
<dbReference type="SUPFAM" id="SSF52540">
    <property type="entry name" value="P-loop containing nucleoside triphosphate hydrolases"/>
    <property type="match status" value="1"/>
</dbReference>
<dbReference type="Proteomes" id="UP001227162">
    <property type="component" value="Unassembled WGS sequence"/>
</dbReference>
<evidence type="ECO:0008006" key="3">
    <source>
        <dbReference type="Google" id="ProtNLM"/>
    </source>
</evidence>
<name>A0AAJ1X725_9RHOB</name>
<dbReference type="RefSeq" id="WP_317627432.1">
    <property type="nucleotide sequence ID" value="NZ_JANFFA010000006.1"/>
</dbReference>
<dbReference type="InterPro" id="IPR027417">
    <property type="entry name" value="P-loop_NTPase"/>
</dbReference>
<comment type="caution">
    <text evidence="1">The sequence shown here is derived from an EMBL/GenBank/DDBJ whole genome shotgun (WGS) entry which is preliminary data.</text>
</comment>
<evidence type="ECO:0000313" key="1">
    <source>
        <dbReference type="EMBL" id="MDQ2095809.1"/>
    </source>
</evidence>